<feature type="signal peptide" evidence="1">
    <location>
        <begin position="1"/>
        <end position="22"/>
    </location>
</feature>
<evidence type="ECO:0000313" key="2">
    <source>
        <dbReference type="EMBL" id="OBR65737.1"/>
    </source>
</evidence>
<name>A0A1A5YJF0_9BACL</name>
<proteinExistence type="predicted"/>
<keyword evidence="3" id="KW-1185">Reference proteome</keyword>
<dbReference type="EMBL" id="LYPA01000054">
    <property type="protein sequence ID" value="OBR65737.1"/>
    <property type="molecule type" value="Genomic_DNA"/>
</dbReference>
<dbReference type="OrthoDB" id="2661588at2"/>
<reference evidence="2 3" key="1">
    <citation type="submission" date="2016-05" db="EMBL/GenBank/DDBJ databases">
        <title>Paenibacillus oryzae. sp. nov., isolated from the rice root.</title>
        <authorList>
            <person name="Zhang J."/>
            <person name="Zhang X."/>
        </authorList>
    </citation>
    <scope>NUCLEOTIDE SEQUENCE [LARGE SCALE GENOMIC DNA]</scope>
    <source>
        <strain evidence="2 3">1DrF-4</strain>
    </source>
</reference>
<organism evidence="2 3">
    <name type="scientific">Paenibacillus oryzae</name>
    <dbReference type="NCBI Taxonomy" id="1844972"/>
    <lineage>
        <taxon>Bacteria</taxon>
        <taxon>Bacillati</taxon>
        <taxon>Bacillota</taxon>
        <taxon>Bacilli</taxon>
        <taxon>Bacillales</taxon>
        <taxon>Paenibacillaceae</taxon>
        <taxon>Paenibacillus</taxon>
    </lineage>
</organism>
<comment type="caution">
    <text evidence="2">The sequence shown here is derived from an EMBL/GenBank/DDBJ whole genome shotgun (WGS) entry which is preliminary data.</text>
</comment>
<evidence type="ECO:0000256" key="1">
    <source>
        <dbReference type="SAM" id="SignalP"/>
    </source>
</evidence>
<evidence type="ECO:0000313" key="3">
    <source>
        <dbReference type="Proteomes" id="UP000092024"/>
    </source>
</evidence>
<dbReference type="PROSITE" id="PS51257">
    <property type="entry name" value="PROKAR_LIPOPROTEIN"/>
    <property type="match status" value="1"/>
</dbReference>
<dbReference type="AlphaFoldDB" id="A0A1A5YJF0"/>
<evidence type="ECO:0008006" key="4">
    <source>
        <dbReference type="Google" id="ProtNLM"/>
    </source>
</evidence>
<dbReference type="RefSeq" id="WP_068683115.1">
    <property type="nucleotide sequence ID" value="NZ_LYPA01000054.1"/>
</dbReference>
<gene>
    <name evidence="2" type="ORF">A7K91_14340</name>
</gene>
<accession>A0A1A5YJF0</accession>
<feature type="chain" id="PRO_5038871918" description="Bacterial spore germination immunoglobulin-like domain-containing protein" evidence="1">
    <location>
        <begin position="23"/>
        <end position="137"/>
    </location>
</feature>
<sequence>MKKLIPILLLLSLVILSGCSKEQNKEQNKDQVVLEAPKESSIVTEDLKIQLKGKLMGEGLDYVFYQLEDGHTYLASGRIDRNQDGAFDIQIKLDKPPDNHYIGLFFYADENNDGEFDPEVDGQTVLKNVNLQYQPSS</sequence>
<protein>
    <recommendedName>
        <fullName evidence="4">Bacterial spore germination immunoglobulin-like domain-containing protein</fullName>
    </recommendedName>
</protein>
<dbReference type="Proteomes" id="UP000092024">
    <property type="component" value="Unassembled WGS sequence"/>
</dbReference>
<keyword evidence="1" id="KW-0732">Signal</keyword>